<dbReference type="InterPro" id="IPR006119">
    <property type="entry name" value="Resolv_N"/>
</dbReference>
<dbReference type="AlphaFoldDB" id="A0A7S7LBE1"/>
<proteinExistence type="predicted"/>
<dbReference type="GO" id="GO:0003677">
    <property type="term" value="F:DNA binding"/>
    <property type="evidence" value="ECO:0007669"/>
    <property type="project" value="InterPro"/>
</dbReference>
<dbReference type="Pfam" id="PF00239">
    <property type="entry name" value="Resolvase"/>
    <property type="match status" value="1"/>
</dbReference>
<reference evidence="2 3" key="1">
    <citation type="journal article" date="2017" name="Genome Announc.">
        <title>Draft Genome Sequences of Four Alkaliphilic Bacteria Belonging to the Anaerobacillus Genus.</title>
        <authorList>
            <person name="Bassil N.M."/>
            <person name="Lloyd J.R."/>
        </authorList>
    </citation>
    <scope>NUCLEOTIDE SEQUENCE [LARGE SCALE GENOMIC DNA]</scope>
    <source>
        <strain evidence="2 3">NB2006</strain>
    </source>
</reference>
<dbReference type="SUPFAM" id="SSF53041">
    <property type="entry name" value="Resolvase-like"/>
    <property type="match status" value="1"/>
</dbReference>
<dbReference type="KEGG" id="aia:AWH56_010530"/>
<protein>
    <submittedName>
        <fullName evidence="2">Recombinase family protein</fullName>
    </submittedName>
</protein>
<evidence type="ECO:0000259" key="1">
    <source>
        <dbReference type="PROSITE" id="PS51736"/>
    </source>
</evidence>
<reference evidence="2 3" key="2">
    <citation type="journal article" date="2019" name="Int. J. Syst. Evol. Microbiol.">
        <title>Anaerobacillus isosaccharinicus sp. nov., an alkaliphilic bacterium which degrades isosaccharinic acid.</title>
        <authorList>
            <person name="Bassil N.M."/>
            <person name="Lloyd J.R."/>
        </authorList>
    </citation>
    <scope>NUCLEOTIDE SEQUENCE [LARGE SCALE GENOMIC DNA]</scope>
    <source>
        <strain evidence="2 3">NB2006</strain>
    </source>
</reference>
<organism evidence="2 3">
    <name type="scientific">Anaerobacillus isosaccharinicus</name>
    <dbReference type="NCBI Taxonomy" id="1532552"/>
    <lineage>
        <taxon>Bacteria</taxon>
        <taxon>Bacillati</taxon>
        <taxon>Bacillota</taxon>
        <taxon>Bacilli</taxon>
        <taxon>Bacillales</taxon>
        <taxon>Bacillaceae</taxon>
        <taxon>Anaerobacillus</taxon>
    </lineage>
</organism>
<dbReference type="Gene3D" id="3.40.50.1390">
    <property type="entry name" value="Resolvase, N-terminal catalytic domain"/>
    <property type="match status" value="1"/>
</dbReference>
<dbReference type="InterPro" id="IPR050639">
    <property type="entry name" value="SSR_resolvase"/>
</dbReference>
<evidence type="ECO:0000313" key="3">
    <source>
        <dbReference type="Proteomes" id="UP000180175"/>
    </source>
</evidence>
<sequence>MRCAIYARVSTVLEIQSTSIDNQIDIFRNYAAQQNWEIVNIYTDKQSGTKENRPGLKALIEDGKAGMYDVILAKRTFPLST</sequence>
<dbReference type="RefSeq" id="WP_083388744.1">
    <property type="nucleotide sequence ID" value="NZ_CP063356.2"/>
</dbReference>
<accession>A0A7S7LBE1</accession>
<dbReference type="SMART" id="SM00857">
    <property type="entry name" value="Resolvase"/>
    <property type="match status" value="1"/>
</dbReference>
<gene>
    <name evidence="2" type="ORF">AWH56_010530</name>
</gene>
<keyword evidence="3" id="KW-1185">Reference proteome</keyword>
<dbReference type="PROSITE" id="PS51736">
    <property type="entry name" value="RECOMBINASES_3"/>
    <property type="match status" value="1"/>
</dbReference>
<dbReference type="GO" id="GO:0000150">
    <property type="term" value="F:DNA strand exchange activity"/>
    <property type="evidence" value="ECO:0007669"/>
    <property type="project" value="InterPro"/>
</dbReference>
<dbReference type="EMBL" id="CP063356">
    <property type="protein sequence ID" value="QOY37958.1"/>
    <property type="molecule type" value="Genomic_DNA"/>
</dbReference>
<dbReference type="InterPro" id="IPR036162">
    <property type="entry name" value="Resolvase-like_N_sf"/>
</dbReference>
<feature type="domain" description="Resolvase/invertase-type recombinase catalytic" evidence="1">
    <location>
        <begin position="2"/>
        <end position="81"/>
    </location>
</feature>
<dbReference type="CDD" id="cd00338">
    <property type="entry name" value="Ser_Recombinase"/>
    <property type="match status" value="1"/>
</dbReference>
<dbReference type="PANTHER" id="PTHR30461">
    <property type="entry name" value="DNA-INVERTASE FROM LAMBDOID PROPHAGE"/>
    <property type="match status" value="1"/>
</dbReference>
<dbReference type="Proteomes" id="UP000180175">
    <property type="component" value="Chromosome"/>
</dbReference>
<dbReference type="PANTHER" id="PTHR30461:SF23">
    <property type="entry name" value="DNA RECOMBINASE-RELATED"/>
    <property type="match status" value="1"/>
</dbReference>
<name>A0A7S7LBE1_9BACI</name>
<dbReference type="OrthoDB" id="9811097at2"/>
<evidence type="ECO:0000313" key="2">
    <source>
        <dbReference type="EMBL" id="QOY37958.1"/>
    </source>
</evidence>